<dbReference type="Gene3D" id="1.10.10.60">
    <property type="entry name" value="Homeodomain-like"/>
    <property type="match status" value="2"/>
</dbReference>
<dbReference type="GO" id="GO:0003700">
    <property type="term" value="F:DNA-binding transcription factor activity"/>
    <property type="evidence" value="ECO:0007669"/>
    <property type="project" value="InterPro"/>
</dbReference>
<dbReference type="EMBL" id="MSCN01000001">
    <property type="protein sequence ID" value="PQJ78236.1"/>
    <property type="molecule type" value="Genomic_DNA"/>
</dbReference>
<reference evidence="5 6" key="1">
    <citation type="submission" date="2016-12" db="EMBL/GenBank/DDBJ databases">
        <title>Trade-off between light-utilization and light-protection in marine flavobacteria.</title>
        <authorList>
            <person name="Kumagai Y."/>
            <person name="Yoshizawa S."/>
            <person name="Kogure K."/>
            <person name="Iwasaki W."/>
        </authorList>
    </citation>
    <scope>NUCLEOTIDE SEQUENCE [LARGE SCALE GENOMIC DNA]</scope>
    <source>
        <strain evidence="5 6">NBRC 108759</strain>
    </source>
</reference>
<dbReference type="PROSITE" id="PS01124">
    <property type="entry name" value="HTH_ARAC_FAMILY_2"/>
    <property type="match status" value="1"/>
</dbReference>
<feature type="domain" description="HTH araC/xylS-type" evidence="4">
    <location>
        <begin position="173"/>
        <end position="271"/>
    </location>
</feature>
<dbReference type="PRINTS" id="PR00032">
    <property type="entry name" value="HTHARAC"/>
</dbReference>
<gene>
    <name evidence="5" type="ORF">BTO18_03085</name>
</gene>
<evidence type="ECO:0000256" key="1">
    <source>
        <dbReference type="ARBA" id="ARBA00023015"/>
    </source>
</evidence>
<organism evidence="5 6">
    <name type="scientific">Polaribacter porphyrae</name>
    <dbReference type="NCBI Taxonomy" id="1137780"/>
    <lineage>
        <taxon>Bacteria</taxon>
        <taxon>Pseudomonadati</taxon>
        <taxon>Bacteroidota</taxon>
        <taxon>Flavobacteriia</taxon>
        <taxon>Flavobacteriales</taxon>
        <taxon>Flavobacteriaceae</taxon>
    </lineage>
</organism>
<dbReference type="AlphaFoldDB" id="A0A2S7WLD0"/>
<evidence type="ECO:0000256" key="3">
    <source>
        <dbReference type="ARBA" id="ARBA00023163"/>
    </source>
</evidence>
<dbReference type="RefSeq" id="WP_105014819.1">
    <property type="nucleotide sequence ID" value="NZ_VRMK01000029.1"/>
</dbReference>
<dbReference type="PANTHER" id="PTHR43280:SF28">
    <property type="entry name" value="HTH-TYPE TRANSCRIPTIONAL ACTIVATOR RHAS"/>
    <property type="match status" value="1"/>
</dbReference>
<dbReference type="InterPro" id="IPR018060">
    <property type="entry name" value="HTH_AraC"/>
</dbReference>
<dbReference type="SMART" id="SM00342">
    <property type="entry name" value="HTH_ARAC"/>
    <property type="match status" value="1"/>
</dbReference>
<proteinExistence type="predicted"/>
<evidence type="ECO:0000313" key="6">
    <source>
        <dbReference type="Proteomes" id="UP000238882"/>
    </source>
</evidence>
<dbReference type="PANTHER" id="PTHR43280">
    <property type="entry name" value="ARAC-FAMILY TRANSCRIPTIONAL REGULATOR"/>
    <property type="match status" value="1"/>
</dbReference>
<evidence type="ECO:0000313" key="5">
    <source>
        <dbReference type="EMBL" id="PQJ78236.1"/>
    </source>
</evidence>
<keyword evidence="1" id="KW-0805">Transcription regulation</keyword>
<name>A0A2S7WLD0_9FLAO</name>
<accession>A0A2S7WLD0</accession>
<sequence>MTEAKTEIGSINISNSKSKNIVDRITPGLAIKYVENGKESYQLKNNNVSISKGQFFLIRNDCYFKAKMTSKNKITEGCCVNLNVENLLFSDKILNNDLLFEIPFSAINTSKLGKNLHRFARNNNFETENILSKIEVLPNLLEVFSNEIYDVSDRLFDFYKKKMTVKSILQSLFLAREFIYQNYKEKITLNDLVMISGLSKYHFLRLFSKAFTISPQQLQHSLRMEEASNMIKMQSFSLTDIACNLGYTDLASFSKNFKIRFGYSPSKYLNML</sequence>
<protein>
    <recommendedName>
        <fullName evidence="4">HTH araC/xylS-type domain-containing protein</fullName>
    </recommendedName>
</protein>
<dbReference type="InterPro" id="IPR009057">
    <property type="entry name" value="Homeodomain-like_sf"/>
</dbReference>
<keyword evidence="6" id="KW-1185">Reference proteome</keyword>
<dbReference type="Proteomes" id="UP000238882">
    <property type="component" value="Unassembled WGS sequence"/>
</dbReference>
<evidence type="ECO:0000256" key="2">
    <source>
        <dbReference type="ARBA" id="ARBA00023125"/>
    </source>
</evidence>
<evidence type="ECO:0000259" key="4">
    <source>
        <dbReference type="PROSITE" id="PS01124"/>
    </source>
</evidence>
<keyword evidence="3" id="KW-0804">Transcription</keyword>
<dbReference type="Pfam" id="PF12833">
    <property type="entry name" value="HTH_18"/>
    <property type="match status" value="1"/>
</dbReference>
<dbReference type="InterPro" id="IPR020449">
    <property type="entry name" value="Tscrpt_reg_AraC-type_HTH"/>
</dbReference>
<dbReference type="SUPFAM" id="SSF46689">
    <property type="entry name" value="Homeodomain-like"/>
    <property type="match status" value="2"/>
</dbReference>
<comment type="caution">
    <text evidence="5">The sequence shown here is derived from an EMBL/GenBank/DDBJ whole genome shotgun (WGS) entry which is preliminary data.</text>
</comment>
<dbReference type="GO" id="GO:0043565">
    <property type="term" value="F:sequence-specific DNA binding"/>
    <property type="evidence" value="ECO:0007669"/>
    <property type="project" value="InterPro"/>
</dbReference>
<keyword evidence="2" id="KW-0238">DNA-binding</keyword>